<evidence type="ECO:0000256" key="2">
    <source>
        <dbReference type="ARBA" id="ARBA00022475"/>
    </source>
</evidence>
<dbReference type="EMBL" id="JBANFI010000001">
    <property type="protein sequence ID" value="MFK7159942.1"/>
    <property type="molecule type" value="Genomic_DNA"/>
</dbReference>
<evidence type="ECO:0000256" key="7">
    <source>
        <dbReference type="SAM" id="Phobius"/>
    </source>
</evidence>
<dbReference type="Proteomes" id="UP001621714">
    <property type="component" value="Unassembled WGS sequence"/>
</dbReference>
<keyword evidence="5 7" id="KW-0472">Membrane</keyword>
<comment type="similarity">
    <text evidence="6">Belongs to the exbB/tolQ family.</text>
</comment>
<sequence length="225" mass="24223">MLEIFAAGGWLMWPLLLCSVSALTIILERLWALRQQSIAPTVHLEAVDQWPLAQLLARYAVTTAAPTSVERILQAGLRRHDQGALRIREALQAAGAHEVHQLEKYLTPLGSIAAITPLIGLLGTVVGMIDVFQQLDLAQGNAQQLAGGISVALITTATGLAIAIPSLVMHRYFQRRVSDWVVTLEQVGQTLLDRLSPDQSAALQLDALQVESQPAAASTTPSGWS</sequence>
<comment type="caution">
    <text evidence="9">The sequence shown here is derived from an EMBL/GenBank/DDBJ whole genome shotgun (WGS) entry which is preliminary data.</text>
</comment>
<comment type="subcellular location">
    <subcellularLocation>
        <location evidence="1">Cell membrane</location>
        <topology evidence="1">Multi-pass membrane protein</topology>
    </subcellularLocation>
    <subcellularLocation>
        <location evidence="6">Membrane</location>
        <topology evidence="6">Multi-pass membrane protein</topology>
    </subcellularLocation>
</comment>
<dbReference type="PANTHER" id="PTHR30625:SF11">
    <property type="entry name" value="MOTA_TOLQ_EXBB PROTON CHANNEL DOMAIN-CONTAINING PROTEIN"/>
    <property type="match status" value="1"/>
</dbReference>
<evidence type="ECO:0000259" key="8">
    <source>
        <dbReference type="Pfam" id="PF01618"/>
    </source>
</evidence>
<protein>
    <submittedName>
        <fullName evidence="9">MotA/TolQ/ExbB proton channel family protein</fullName>
    </submittedName>
</protein>
<evidence type="ECO:0000256" key="6">
    <source>
        <dbReference type="RuleBase" id="RU004057"/>
    </source>
</evidence>
<organism evidence="9 10">
    <name type="scientific">Marinospirillum alkalitolerans</name>
    <dbReference type="NCBI Taxonomy" id="3123374"/>
    <lineage>
        <taxon>Bacteria</taxon>
        <taxon>Pseudomonadati</taxon>
        <taxon>Pseudomonadota</taxon>
        <taxon>Gammaproteobacteria</taxon>
        <taxon>Oceanospirillales</taxon>
        <taxon>Oceanospirillaceae</taxon>
        <taxon>Marinospirillum</taxon>
    </lineage>
</organism>
<dbReference type="RefSeq" id="WP_405336920.1">
    <property type="nucleotide sequence ID" value="NZ_JBANFI010000001.1"/>
</dbReference>
<evidence type="ECO:0000256" key="3">
    <source>
        <dbReference type="ARBA" id="ARBA00022692"/>
    </source>
</evidence>
<feature type="domain" description="MotA/TolQ/ExbB proton channel" evidence="8">
    <location>
        <begin position="68"/>
        <end position="185"/>
    </location>
</feature>
<reference evidence="9 10" key="1">
    <citation type="submission" date="2024-02" db="EMBL/GenBank/DDBJ databases">
        <title>Marinospirillum sp. MEB 164 isolated from Lonar lake sediment.</title>
        <authorList>
            <person name="Joshi A."/>
            <person name="Thite S."/>
        </authorList>
    </citation>
    <scope>NUCLEOTIDE SEQUENCE [LARGE SCALE GENOMIC DNA]</scope>
    <source>
        <strain evidence="9 10">MEB164</strain>
    </source>
</reference>
<keyword evidence="4 7" id="KW-1133">Transmembrane helix</keyword>
<accession>A0ABW8PX77</accession>
<dbReference type="PANTHER" id="PTHR30625">
    <property type="entry name" value="PROTEIN TOLQ"/>
    <property type="match status" value="1"/>
</dbReference>
<feature type="transmembrane region" description="Helical" evidence="7">
    <location>
        <begin position="6"/>
        <end position="27"/>
    </location>
</feature>
<keyword evidence="2" id="KW-1003">Cell membrane</keyword>
<evidence type="ECO:0000256" key="1">
    <source>
        <dbReference type="ARBA" id="ARBA00004651"/>
    </source>
</evidence>
<keyword evidence="3 7" id="KW-0812">Transmembrane</keyword>
<evidence type="ECO:0000313" key="9">
    <source>
        <dbReference type="EMBL" id="MFK7159942.1"/>
    </source>
</evidence>
<feature type="transmembrane region" description="Helical" evidence="7">
    <location>
        <begin position="149"/>
        <end position="168"/>
    </location>
</feature>
<keyword evidence="10" id="KW-1185">Reference proteome</keyword>
<gene>
    <name evidence="9" type="ORF">V6U78_02680</name>
</gene>
<dbReference type="InterPro" id="IPR002898">
    <property type="entry name" value="MotA_ExbB_proton_chnl"/>
</dbReference>
<evidence type="ECO:0000256" key="5">
    <source>
        <dbReference type="ARBA" id="ARBA00023136"/>
    </source>
</evidence>
<keyword evidence="6" id="KW-0653">Protein transport</keyword>
<dbReference type="InterPro" id="IPR050790">
    <property type="entry name" value="ExbB/TolQ_transport"/>
</dbReference>
<feature type="transmembrane region" description="Helical" evidence="7">
    <location>
        <begin position="109"/>
        <end position="129"/>
    </location>
</feature>
<evidence type="ECO:0000313" key="10">
    <source>
        <dbReference type="Proteomes" id="UP001621714"/>
    </source>
</evidence>
<name>A0ABW8PX77_9GAMM</name>
<proteinExistence type="inferred from homology"/>
<keyword evidence="6" id="KW-0813">Transport</keyword>
<evidence type="ECO:0000256" key="4">
    <source>
        <dbReference type="ARBA" id="ARBA00022989"/>
    </source>
</evidence>
<dbReference type="Pfam" id="PF01618">
    <property type="entry name" value="MotA_ExbB"/>
    <property type="match status" value="1"/>
</dbReference>